<dbReference type="InterPro" id="IPR007844">
    <property type="entry name" value="AsmA"/>
</dbReference>
<feature type="compositionally biased region" description="Basic and acidic residues" evidence="1">
    <location>
        <begin position="375"/>
        <end position="398"/>
    </location>
</feature>
<dbReference type="Proteomes" id="UP000603434">
    <property type="component" value="Unassembled WGS sequence"/>
</dbReference>
<proteinExistence type="predicted"/>
<dbReference type="Pfam" id="PF05170">
    <property type="entry name" value="AsmA"/>
    <property type="match status" value="2"/>
</dbReference>
<feature type="region of interest" description="Disordered" evidence="1">
    <location>
        <begin position="353"/>
        <end position="414"/>
    </location>
</feature>
<dbReference type="AlphaFoldDB" id="A0A8J6TNY5"/>
<feature type="compositionally biased region" description="Low complexity" evidence="1">
    <location>
        <begin position="363"/>
        <end position="372"/>
    </location>
</feature>
<gene>
    <name evidence="4" type="ORF">H8E23_16525</name>
</gene>
<feature type="transmembrane region" description="Helical" evidence="2">
    <location>
        <begin position="7"/>
        <end position="26"/>
    </location>
</feature>
<keyword evidence="2" id="KW-0812">Transmembrane</keyword>
<evidence type="ECO:0000259" key="3">
    <source>
        <dbReference type="Pfam" id="PF05170"/>
    </source>
</evidence>
<name>A0A8J6TNY5_9BACT</name>
<comment type="caution">
    <text evidence="4">The sequence shown here is derived from an EMBL/GenBank/DDBJ whole genome shotgun (WGS) entry which is preliminary data.</text>
</comment>
<dbReference type="EMBL" id="JACNJH010000243">
    <property type="protein sequence ID" value="MBC8362991.1"/>
    <property type="molecule type" value="Genomic_DNA"/>
</dbReference>
<dbReference type="GO" id="GO:0005886">
    <property type="term" value="C:plasma membrane"/>
    <property type="evidence" value="ECO:0007669"/>
    <property type="project" value="TreeGrafter"/>
</dbReference>
<protein>
    <submittedName>
        <fullName evidence="4">AsmA family protein</fullName>
    </submittedName>
</protein>
<dbReference type="PANTHER" id="PTHR30441">
    <property type="entry name" value="DUF748 DOMAIN-CONTAINING PROTEIN"/>
    <property type="match status" value="1"/>
</dbReference>
<keyword evidence="2" id="KW-1133">Transmembrane helix</keyword>
<evidence type="ECO:0000256" key="1">
    <source>
        <dbReference type="SAM" id="MobiDB-lite"/>
    </source>
</evidence>
<evidence type="ECO:0000256" key="2">
    <source>
        <dbReference type="SAM" id="Phobius"/>
    </source>
</evidence>
<organism evidence="4 5">
    <name type="scientific">Candidatus Desulfatibia profunda</name>
    <dbReference type="NCBI Taxonomy" id="2841695"/>
    <lineage>
        <taxon>Bacteria</taxon>
        <taxon>Pseudomonadati</taxon>
        <taxon>Thermodesulfobacteriota</taxon>
        <taxon>Desulfobacteria</taxon>
        <taxon>Desulfobacterales</taxon>
        <taxon>Desulfobacterales incertae sedis</taxon>
        <taxon>Candidatus Desulfatibia</taxon>
    </lineage>
</organism>
<dbReference type="InterPro" id="IPR052894">
    <property type="entry name" value="AsmA-related"/>
</dbReference>
<evidence type="ECO:0000313" key="5">
    <source>
        <dbReference type="Proteomes" id="UP000603434"/>
    </source>
</evidence>
<sequence length="708" mass="76599">MNRILKWSLIAVCCLIVVIIAALFIAPKFVNVQKYKPQIEKRVAEATGRTFSVGDDLRLSLFPWAGLSFSDLNLGSLPGFEQKQFVTVKSFEVRVKLLPLLFKDVQVKRFLLKGARIVLEKNKDGRVNWDFSKKAPGEVASKMPPEKPKAPAPKAGEGFALKSLVVGDFAVTEGSLLWIDHAKGQRKEISDMTFRLKDVSLERPIHLSFAARMDDKPLSLQGSVGPLGKELGKGAIPIDLAVKAWDQFETSIKGRVIDATASPGFDLEVQVSPLSPRKLLAVLGRTFPVVTSDSKALNLVALKAKIKGNSVQVAVSDGVLDFDESKLKFSVSAREFSKPDVTFDVDLDKIDLDRYLPPPSEPEPSSGVAKGKSSGGDKKKQLSDGDKKSPSSEADKKNQSSQGGTKAEVPKPAAKKVDYTPLRKLVLNGNARIGKLKIKNARMENVHLKINAKNGIFDLDPFSLKLYQGAVSGKGALNVQKDTPATEFKLEAEGIQAGPLLNDVLKKDFLEGTLKATLSLAMSGDEAGQIKKTLDGNGDLLFKDGAVKGIDLAGMVRNVQAAFGLAEKSAQKPKTDFAEIHVPFAVKRGLTTTSNTTMLSPLLRITAAGKADLVTETLDFRVEPKFVGTLKGQGDAMERSGITVPVLVSGSFASPNFRPDLEGLFKKKIEETLPELQKSLLGGDKKKGDTKSVEEQIKGIFKGLPFGK</sequence>
<feature type="domain" description="AsmA" evidence="3">
    <location>
        <begin position="337"/>
        <end position="595"/>
    </location>
</feature>
<keyword evidence="2" id="KW-0472">Membrane</keyword>
<reference evidence="4 5" key="1">
    <citation type="submission" date="2020-08" db="EMBL/GenBank/DDBJ databases">
        <title>Bridging the membrane lipid divide: bacteria of the FCB group superphylum have the potential to synthesize archaeal ether lipids.</title>
        <authorList>
            <person name="Villanueva L."/>
            <person name="Von Meijenfeldt F.A.B."/>
            <person name="Westbye A.B."/>
            <person name="Yadav S."/>
            <person name="Hopmans E.C."/>
            <person name="Dutilh B.E."/>
            <person name="Sinninghe Damste J.S."/>
        </authorList>
    </citation>
    <scope>NUCLEOTIDE SEQUENCE [LARGE SCALE GENOMIC DNA]</scope>
    <source>
        <strain evidence="4">NIOZ-UU30</strain>
    </source>
</reference>
<feature type="domain" description="AsmA" evidence="3">
    <location>
        <begin position="1"/>
        <end position="155"/>
    </location>
</feature>
<accession>A0A8J6TNY5</accession>
<evidence type="ECO:0000313" key="4">
    <source>
        <dbReference type="EMBL" id="MBC8362991.1"/>
    </source>
</evidence>
<dbReference type="GO" id="GO:0090313">
    <property type="term" value="P:regulation of protein targeting to membrane"/>
    <property type="evidence" value="ECO:0007669"/>
    <property type="project" value="TreeGrafter"/>
</dbReference>
<dbReference type="PANTHER" id="PTHR30441:SF4">
    <property type="entry name" value="PROTEIN ASMA"/>
    <property type="match status" value="1"/>
</dbReference>